<feature type="compositionally biased region" description="Polar residues" evidence="1">
    <location>
        <begin position="16"/>
        <end position="34"/>
    </location>
</feature>
<reference evidence="3 4" key="1">
    <citation type="journal article" date="2013" name="BMC Genomics">
        <title>Genomics-driven discovery of the pneumocandin biosynthetic gene cluster in the fungus Glarea lozoyensis.</title>
        <authorList>
            <person name="Chen L."/>
            <person name="Yue Q."/>
            <person name="Zhang X."/>
            <person name="Xiang M."/>
            <person name="Wang C."/>
            <person name="Li S."/>
            <person name="Che Y."/>
            <person name="Ortiz-Lopez F.J."/>
            <person name="Bills G.F."/>
            <person name="Liu X."/>
            <person name="An Z."/>
        </authorList>
    </citation>
    <scope>NUCLEOTIDE SEQUENCE [LARGE SCALE GENOMIC DNA]</scope>
    <source>
        <strain evidence="4">ATCC 20868 / MF5171</strain>
    </source>
</reference>
<keyword evidence="4" id="KW-1185">Reference proteome</keyword>
<sequence>MFWSRYWWPAARQGAQVSTTPANPPQGAQVSTTPVNPPSPAAKTSATPVKPKASPATPIKRWERPPASFREGMGDTIVTLYVGPERVKFVAHKELLCEKSLYFEKMFKGDFIEATTESAELPETDVESFDHLLNWVYTGKLRAYYDDCTRKPPTSSWAWIELWMNT</sequence>
<dbReference type="HOGENOM" id="CLU_1602879_0_0_1"/>
<evidence type="ECO:0000313" key="4">
    <source>
        <dbReference type="Proteomes" id="UP000016922"/>
    </source>
</evidence>
<dbReference type="Proteomes" id="UP000016922">
    <property type="component" value="Unassembled WGS sequence"/>
</dbReference>
<name>S3CZN1_GLAL2</name>
<evidence type="ECO:0000313" key="3">
    <source>
        <dbReference type="EMBL" id="EPE31717.1"/>
    </source>
</evidence>
<dbReference type="RefSeq" id="XP_008081446.1">
    <property type="nucleotide sequence ID" value="XM_008083255.1"/>
</dbReference>
<dbReference type="CDD" id="cd18186">
    <property type="entry name" value="BTB_POZ_ZBTB_KLHL-like"/>
    <property type="match status" value="1"/>
</dbReference>
<dbReference type="InterPro" id="IPR000210">
    <property type="entry name" value="BTB/POZ_dom"/>
</dbReference>
<feature type="region of interest" description="Disordered" evidence="1">
    <location>
        <begin position="16"/>
        <end position="60"/>
    </location>
</feature>
<dbReference type="Gene3D" id="3.30.710.10">
    <property type="entry name" value="Potassium Channel Kv1.1, Chain A"/>
    <property type="match status" value="1"/>
</dbReference>
<gene>
    <name evidence="3" type="ORF">GLAREA_12473</name>
</gene>
<dbReference type="OrthoDB" id="6359816at2759"/>
<dbReference type="PROSITE" id="PS50097">
    <property type="entry name" value="BTB"/>
    <property type="match status" value="1"/>
</dbReference>
<dbReference type="EMBL" id="KE145361">
    <property type="protein sequence ID" value="EPE31717.1"/>
    <property type="molecule type" value="Genomic_DNA"/>
</dbReference>
<dbReference type="PANTHER" id="PTHR47843">
    <property type="entry name" value="BTB DOMAIN-CONTAINING PROTEIN-RELATED"/>
    <property type="match status" value="1"/>
</dbReference>
<dbReference type="SUPFAM" id="SSF54695">
    <property type="entry name" value="POZ domain"/>
    <property type="match status" value="1"/>
</dbReference>
<dbReference type="GeneID" id="19471514"/>
<evidence type="ECO:0000256" key="1">
    <source>
        <dbReference type="SAM" id="MobiDB-lite"/>
    </source>
</evidence>
<evidence type="ECO:0000259" key="2">
    <source>
        <dbReference type="PROSITE" id="PS50097"/>
    </source>
</evidence>
<feature type="domain" description="BTB" evidence="2">
    <location>
        <begin position="76"/>
        <end position="145"/>
    </location>
</feature>
<proteinExistence type="predicted"/>
<protein>
    <submittedName>
        <fullName evidence="3">POZ</fullName>
    </submittedName>
</protein>
<organism evidence="3 4">
    <name type="scientific">Glarea lozoyensis (strain ATCC 20868 / MF5171)</name>
    <dbReference type="NCBI Taxonomy" id="1116229"/>
    <lineage>
        <taxon>Eukaryota</taxon>
        <taxon>Fungi</taxon>
        <taxon>Dikarya</taxon>
        <taxon>Ascomycota</taxon>
        <taxon>Pezizomycotina</taxon>
        <taxon>Leotiomycetes</taxon>
        <taxon>Helotiales</taxon>
        <taxon>Helotiaceae</taxon>
        <taxon>Glarea</taxon>
    </lineage>
</organism>
<dbReference type="Pfam" id="PF00651">
    <property type="entry name" value="BTB"/>
    <property type="match status" value="1"/>
</dbReference>
<dbReference type="AlphaFoldDB" id="S3CZN1"/>
<dbReference type="KEGG" id="glz:GLAREA_12473"/>
<accession>S3CZN1</accession>
<dbReference type="InterPro" id="IPR011333">
    <property type="entry name" value="SKP1/BTB/POZ_sf"/>
</dbReference>